<comment type="caution">
    <text evidence="2">The sequence shown here is derived from an EMBL/GenBank/DDBJ whole genome shotgun (WGS) entry which is preliminary data.</text>
</comment>
<sequence>MTKDMKDESFRRVLEVSEALKIEGHDIAFILNEADHPIPVKKKRSQSEVDRDRIKWRFPTLILSLAVQITPELVNRFANDGDKLKKKAKKTIPKTRRETPLLKAKVNEKQLHDDSEMHKRIASPGWPVQPPLYLPITQPVHPANAELDAIRSVIQESERVLEKFQKQEDNMVQQVTERAKNLRDKEFKLPNQKPMPCLVDYNACRACYKEHADDILKCAPLTKSYYECVRRAKQQQNSADK</sequence>
<proteinExistence type="predicted"/>
<gene>
    <name evidence="2" type="ORF">D5086_0000176220</name>
</gene>
<dbReference type="PANTHER" id="PTHR47587">
    <property type="entry name" value="OS05G0103500 PROTEIN"/>
    <property type="match status" value="1"/>
</dbReference>
<reference evidence="2" key="1">
    <citation type="submission" date="2018-10" db="EMBL/GenBank/DDBJ databases">
        <title>Population genomic analysis revealed the cold adaptation of white poplar.</title>
        <authorList>
            <person name="Liu Y.-J."/>
        </authorList>
    </citation>
    <scope>NUCLEOTIDE SEQUENCE [LARGE SCALE GENOMIC DNA]</scope>
    <source>
        <strain evidence="2">PAL-ZL1</strain>
    </source>
</reference>
<organism evidence="2">
    <name type="scientific">Populus alba</name>
    <name type="common">White poplar</name>
    <dbReference type="NCBI Taxonomy" id="43335"/>
    <lineage>
        <taxon>Eukaryota</taxon>
        <taxon>Viridiplantae</taxon>
        <taxon>Streptophyta</taxon>
        <taxon>Embryophyta</taxon>
        <taxon>Tracheophyta</taxon>
        <taxon>Spermatophyta</taxon>
        <taxon>Magnoliopsida</taxon>
        <taxon>eudicotyledons</taxon>
        <taxon>Gunneridae</taxon>
        <taxon>Pentapetalae</taxon>
        <taxon>rosids</taxon>
        <taxon>fabids</taxon>
        <taxon>Malpighiales</taxon>
        <taxon>Salicaceae</taxon>
        <taxon>Saliceae</taxon>
        <taxon>Populus</taxon>
    </lineage>
</organism>
<evidence type="ECO:0000313" key="2">
    <source>
        <dbReference type="EMBL" id="TKS01139.1"/>
    </source>
</evidence>
<feature type="coiled-coil region" evidence="1">
    <location>
        <begin position="147"/>
        <end position="185"/>
    </location>
</feature>
<name>A0A4U5PVD6_POPAL</name>
<accession>A0A4U5PVD6</accession>
<dbReference type="STRING" id="43335.A0A4U5PVD6"/>
<keyword evidence="1" id="KW-0175">Coiled coil</keyword>
<evidence type="ECO:0000256" key="1">
    <source>
        <dbReference type="SAM" id="Coils"/>
    </source>
</evidence>
<dbReference type="AlphaFoldDB" id="A0A4U5PVD6"/>
<protein>
    <submittedName>
        <fullName evidence="2">Uncharacterized protein</fullName>
    </submittedName>
</protein>
<dbReference type="EMBL" id="RCHU01000575">
    <property type="protein sequence ID" value="TKS01139.1"/>
    <property type="molecule type" value="Genomic_DNA"/>
</dbReference>
<dbReference type="PANTHER" id="PTHR47587:SF2">
    <property type="entry name" value="OS05G0103500 PROTEIN"/>
    <property type="match status" value="1"/>
</dbReference>